<feature type="compositionally biased region" description="Acidic residues" evidence="1">
    <location>
        <begin position="35"/>
        <end position="48"/>
    </location>
</feature>
<reference evidence="2" key="1">
    <citation type="journal article" date="2023" name="Plant J.">
        <title>Genome sequences and population genomics provide insights into the demographic history, inbreeding, and mutation load of two 'living fossil' tree species of Dipteronia.</title>
        <authorList>
            <person name="Feng Y."/>
            <person name="Comes H.P."/>
            <person name="Chen J."/>
            <person name="Zhu S."/>
            <person name="Lu R."/>
            <person name="Zhang X."/>
            <person name="Li P."/>
            <person name="Qiu J."/>
            <person name="Olsen K.M."/>
            <person name="Qiu Y."/>
        </authorList>
    </citation>
    <scope>NUCLEOTIDE SEQUENCE</scope>
    <source>
        <strain evidence="2">KIB01</strain>
    </source>
</reference>
<proteinExistence type="predicted"/>
<feature type="compositionally biased region" description="Acidic residues" evidence="1">
    <location>
        <begin position="1"/>
        <end position="10"/>
    </location>
</feature>
<comment type="caution">
    <text evidence="2">The sequence shown here is derived from an EMBL/GenBank/DDBJ whole genome shotgun (WGS) entry which is preliminary data.</text>
</comment>
<dbReference type="EMBL" id="JANJYI010000001">
    <property type="protein sequence ID" value="KAK2664644.1"/>
    <property type="molecule type" value="Genomic_DNA"/>
</dbReference>
<sequence>MISEGAVEELSDLKKTKHQQQQQQQTTLRAINDDNHEDDEEEEEENDDESKGSNKEASSTTIEDEDEEGEFGNGNVMMRPIRKRRFRSMEFIYRSTEPLVKLAVSHDNAYYKKRIKCNY</sequence>
<evidence type="ECO:0000313" key="3">
    <source>
        <dbReference type="Proteomes" id="UP001280121"/>
    </source>
</evidence>
<evidence type="ECO:0000313" key="2">
    <source>
        <dbReference type="EMBL" id="KAK2664644.1"/>
    </source>
</evidence>
<feature type="region of interest" description="Disordered" evidence="1">
    <location>
        <begin position="1"/>
        <end position="79"/>
    </location>
</feature>
<keyword evidence="3" id="KW-1185">Reference proteome</keyword>
<organism evidence="2 3">
    <name type="scientific">Dipteronia dyeriana</name>
    <dbReference type="NCBI Taxonomy" id="168575"/>
    <lineage>
        <taxon>Eukaryota</taxon>
        <taxon>Viridiplantae</taxon>
        <taxon>Streptophyta</taxon>
        <taxon>Embryophyta</taxon>
        <taxon>Tracheophyta</taxon>
        <taxon>Spermatophyta</taxon>
        <taxon>Magnoliopsida</taxon>
        <taxon>eudicotyledons</taxon>
        <taxon>Gunneridae</taxon>
        <taxon>Pentapetalae</taxon>
        <taxon>rosids</taxon>
        <taxon>malvids</taxon>
        <taxon>Sapindales</taxon>
        <taxon>Sapindaceae</taxon>
        <taxon>Hippocastanoideae</taxon>
        <taxon>Acereae</taxon>
        <taxon>Dipteronia</taxon>
    </lineage>
</organism>
<dbReference type="Proteomes" id="UP001280121">
    <property type="component" value="Unassembled WGS sequence"/>
</dbReference>
<gene>
    <name evidence="2" type="ORF">Ddye_003218</name>
</gene>
<accession>A0AAE0CV94</accession>
<evidence type="ECO:0000256" key="1">
    <source>
        <dbReference type="SAM" id="MobiDB-lite"/>
    </source>
</evidence>
<name>A0AAE0CV94_9ROSI</name>
<dbReference type="AlphaFoldDB" id="A0AAE0CV94"/>
<protein>
    <submittedName>
        <fullName evidence="2">Uncharacterized protein</fullName>
    </submittedName>
</protein>